<protein>
    <submittedName>
        <fullName evidence="4">Tetratricopeptide repeat</fullName>
    </submittedName>
</protein>
<dbReference type="PANTHER" id="PTHR16193">
    <property type="entry name" value="TETRATRICOPEPTIDE REPEAT PROTEIN 27"/>
    <property type="match status" value="1"/>
</dbReference>
<reference evidence="4" key="1">
    <citation type="submission" date="2021-05" db="EMBL/GenBank/DDBJ databases">
        <title>A free-living protist that lacks canonical eukaryotic 1 DNA replication and segregation systems.</title>
        <authorList>
            <person name="Salas-Leiva D.E."/>
            <person name="Tromer E.C."/>
            <person name="Curtis B.A."/>
            <person name="Jerlstrom-Hultqvist J."/>
            <person name="Kolisko M."/>
            <person name="Yi Z."/>
            <person name="Salas-Leiva J.S."/>
            <person name="Gallot-Lavallee L."/>
            <person name="Kops G.J.P.L."/>
            <person name="Archibald J.M."/>
            <person name="Simpson A.G.B."/>
            <person name="Roger A.J."/>
        </authorList>
    </citation>
    <scope>NUCLEOTIDE SEQUENCE</scope>
    <source>
        <strain evidence="4">BICM</strain>
    </source>
</reference>
<dbReference type="PROSITE" id="PS50005">
    <property type="entry name" value="TPR"/>
    <property type="match status" value="1"/>
</dbReference>
<dbReference type="OrthoDB" id="1936594at2759"/>
<organism evidence="4 5">
    <name type="scientific">Carpediemonas membranifera</name>
    <dbReference type="NCBI Taxonomy" id="201153"/>
    <lineage>
        <taxon>Eukaryota</taxon>
        <taxon>Metamonada</taxon>
        <taxon>Carpediemonas-like organisms</taxon>
        <taxon>Carpediemonas</taxon>
    </lineage>
</organism>
<evidence type="ECO:0000313" key="4">
    <source>
        <dbReference type="EMBL" id="KAG9397602.1"/>
    </source>
</evidence>
<sequence>MSLDEAFTALESGNIGPFFVLDHNQVLTDIDASTPESYISSFSAAVYRLSQTPVIGEKYTIAIIRAIREVFYAANILAQEFTATGLPFPWKLDVPLNPNAGIPHSMAISKHARHSGWLNTASHLCTEFASQPSLASQIDFKIESIRVKMLYAMCSESVVDASSATKFWDDLKSEVQAVLGSGLPYERRKLLAIEFGNYAEFFRDSDECVEIWSILRDDPALKAELSARKIDGKLRLCLQVDVTREAEPVAPNPDPANHVAPDDVTPETVIPLSVEEQAVLLALGRLHLAENPTDTMSHEQYRPYLSYVLSVTSNSAVRCMVQQTKATLLKANNDAVEAALRALEYSVEATLAGLGRNMAHLVPLPAFWRSVGELAVHYMAIGSVSHAISLYRRLGFYSRVVELLIMTNKAEEARALLAGRRRDDPDDVTLLCLQGEVHGDKAALRRAWAISNGKSARARRSLSALVMKEDVEEGLKLLLEALNVEPGDANGWRTVAQTYVKSGRYAEALAAFKRVTILMPDSESDWSDLATAYLATGDRENAFRTYMQAVQVGGCSPTIWRQVAVTAVDTRHFAEAVHAFERTVGLVQAEQLVAALDADSRLIDVLVHIVVDNVEDRVGNGGGRLAGQLYRAFEACIEKRDTAASAVCERMEAVKQVMKRTTET</sequence>
<proteinExistence type="predicted"/>
<gene>
    <name evidence="4" type="ORF">J8273_0732</name>
</gene>
<dbReference type="Gene3D" id="1.25.40.10">
    <property type="entry name" value="Tetratricopeptide repeat domain"/>
    <property type="match status" value="1"/>
</dbReference>
<evidence type="ECO:0000256" key="3">
    <source>
        <dbReference type="PROSITE-ProRule" id="PRU00339"/>
    </source>
</evidence>
<dbReference type="PANTHER" id="PTHR16193:SF0">
    <property type="entry name" value="TETRATRICOPEPTIDE REPEAT PROTEIN 27"/>
    <property type="match status" value="1"/>
</dbReference>
<evidence type="ECO:0000256" key="1">
    <source>
        <dbReference type="ARBA" id="ARBA00022737"/>
    </source>
</evidence>
<dbReference type="InterPro" id="IPR044244">
    <property type="entry name" value="TTC27/Emw1"/>
</dbReference>
<comment type="caution">
    <text evidence="4">The sequence shown here is derived from an EMBL/GenBank/DDBJ whole genome shotgun (WGS) entry which is preliminary data.</text>
</comment>
<dbReference type="AlphaFoldDB" id="A0A8J6BHI8"/>
<dbReference type="SUPFAM" id="SSF48452">
    <property type="entry name" value="TPR-like"/>
    <property type="match status" value="1"/>
</dbReference>
<accession>A0A8J6BHI8</accession>
<dbReference type="InterPro" id="IPR011990">
    <property type="entry name" value="TPR-like_helical_dom_sf"/>
</dbReference>
<evidence type="ECO:0000313" key="5">
    <source>
        <dbReference type="Proteomes" id="UP000717585"/>
    </source>
</evidence>
<keyword evidence="5" id="KW-1185">Reference proteome</keyword>
<keyword evidence="1" id="KW-0677">Repeat</keyword>
<feature type="repeat" description="TPR" evidence="3">
    <location>
        <begin position="489"/>
        <end position="522"/>
    </location>
</feature>
<dbReference type="Proteomes" id="UP000717585">
    <property type="component" value="Unassembled WGS sequence"/>
</dbReference>
<dbReference type="EMBL" id="JAHDYR010000001">
    <property type="protein sequence ID" value="KAG9397602.1"/>
    <property type="molecule type" value="Genomic_DNA"/>
</dbReference>
<dbReference type="InterPro" id="IPR019734">
    <property type="entry name" value="TPR_rpt"/>
</dbReference>
<name>A0A8J6BHI8_9EUKA</name>
<keyword evidence="2 3" id="KW-0802">TPR repeat</keyword>
<evidence type="ECO:0000256" key="2">
    <source>
        <dbReference type="ARBA" id="ARBA00022803"/>
    </source>
</evidence>